<dbReference type="InterPro" id="IPR018490">
    <property type="entry name" value="cNMP-bd_dom_sf"/>
</dbReference>
<dbReference type="InterPro" id="IPR000595">
    <property type="entry name" value="cNMP-bd_dom"/>
</dbReference>
<feature type="region of interest" description="Disordered" evidence="2">
    <location>
        <begin position="464"/>
        <end position="568"/>
    </location>
</feature>
<organism evidence="5 6">
    <name type="scientific">Parnassius mnemosyne</name>
    <name type="common">clouded apollo</name>
    <dbReference type="NCBI Taxonomy" id="213953"/>
    <lineage>
        <taxon>Eukaryota</taxon>
        <taxon>Metazoa</taxon>
        <taxon>Ecdysozoa</taxon>
        <taxon>Arthropoda</taxon>
        <taxon>Hexapoda</taxon>
        <taxon>Insecta</taxon>
        <taxon>Pterygota</taxon>
        <taxon>Neoptera</taxon>
        <taxon>Endopterygota</taxon>
        <taxon>Lepidoptera</taxon>
        <taxon>Glossata</taxon>
        <taxon>Ditrysia</taxon>
        <taxon>Papilionoidea</taxon>
        <taxon>Papilionidae</taxon>
        <taxon>Parnassiinae</taxon>
        <taxon>Parnassini</taxon>
        <taxon>Parnassius</taxon>
        <taxon>Driopa</taxon>
    </lineage>
</organism>
<keyword evidence="1" id="KW-0813">Transport</keyword>
<keyword evidence="3" id="KW-0812">Transmembrane</keyword>
<evidence type="ECO:0000313" key="5">
    <source>
        <dbReference type="EMBL" id="CAK1603592.1"/>
    </source>
</evidence>
<dbReference type="GO" id="GO:0044877">
    <property type="term" value="F:protein-containing complex binding"/>
    <property type="evidence" value="ECO:0007669"/>
    <property type="project" value="TreeGrafter"/>
</dbReference>
<feature type="region of interest" description="Disordered" evidence="2">
    <location>
        <begin position="326"/>
        <end position="359"/>
    </location>
</feature>
<dbReference type="Proteomes" id="UP001314205">
    <property type="component" value="Unassembled WGS sequence"/>
</dbReference>
<feature type="transmembrane region" description="Helical" evidence="3">
    <location>
        <begin position="7"/>
        <end position="27"/>
    </location>
</feature>
<dbReference type="Pfam" id="PF00027">
    <property type="entry name" value="cNMP_binding"/>
    <property type="match status" value="1"/>
</dbReference>
<keyword evidence="1" id="KW-0407">Ion channel</keyword>
<name>A0AAV1MAE0_9NEOP</name>
<evidence type="ECO:0000256" key="2">
    <source>
        <dbReference type="SAM" id="MobiDB-lite"/>
    </source>
</evidence>
<dbReference type="InterPro" id="IPR050866">
    <property type="entry name" value="CNG_cation_channel"/>
</dbReference>
<dbReference type="AlphaFoldDB" id="A0AAV1MAE0"/>
<evidence type="ECO:0000256" key="3">
    <source>
        <dbReference type="SAM" id="Phobius"/>
    </source>
</evidence>
<protein>
    <recommendedName>
        <fullName evidence="4">Cyclic nucleotide-binding domain-containing protein</fullName>
    </recommendedName>
</protein>
<keyword evidence="3" id="KW-0472">Membrane</keyword>
<keyword evidence="6" id="KW-1185">Reference proteome</keyword>
<dbReference type="PANTHER" id="PTHR45638">
    <property type="entry name" value="CYCLIC NUCLEOTIDE-GATED CATION CHANNEL SUBUNIT A"/>
    <property type="match status" value="1"/>
</dbReference>
<feature type="compositionally biased region" description="Basic and acidic residues" evidence="2">
    <location>
        <begin position="330"/>
        <end position="344"/>
    </location>
</feature>
<reference evidence="5 6" key="1">
    <citation type="submission" date="2023-11" db="EMBL/GenBank/DDBJ databases">
        <authorList>
            <person name="Hedman E."/>
            <person name="Englund M."/>
            <person name="Stromberg M."/>
            <person name="Nyberg Akerstrom W."/>
            <person name="Nylinder S."/>
            <person name="Jareborg N."/>
            <person name="Kallberg Y."/>
            <person name="Kronander E."/>
        </authorList>
    </citation>
    <scope>NUCLEOTIDE SEQUENCE [LARGE SCALE GENOMIC DNA]</scope>
</reference>
<feature type="compositionally biased region" description="Basic and acidic residues" evidence="2">
    <location>
        <begin position="539"/>
        <end position="568"/>
    </location>
</feature>
<dbReference type="PANTHER" id="PTHR45638:SF11">
    <property type="entry name" value="CYCLIC NUCLEOTIDE-GATED CATION CHANNEL SUBUNIT A"/>
    <property type="match status" value="1"/>
</dbReference>
<dbReference type="PROSITE" id="PS50042">
    <property type="entry name" value="CNMP_BINDING_3"/>
    <property type="match status" value="1"/>
</dbReference>
<feature type="compositionally biased region" description="Polar residues" evidence="2">
    <location>
        <begin position="346"/>
        <end position="359"/>
    </location>
</feature>
<evidence type="ECO:0000259" key="4">
    <source>
        <dbReference type="PROSITE" id="PS50042"/>
    </source>
</evidence>
<accession>A0AAV1MAE0</accession>
<sequence length="568" mass="64835">MPKNRAEVLFVSVLQVISTMVFMIYVGEFSNIIQYQSYRSFGFYSKYLELQEFLKNNRVSSNLVKLVNKYSLHLWRESRGVQVPHFLKAAPHCLRLRLMSAAFGHHLTNNSIFKNCEAAFLRQLVGCLRLYTYNKGMFVVRESEITDSMYLIHTGRVEESKDEDNQKKTFYTGECFGMLQGTTHELPYMHSYCTLTKCQILTLNLNDWEELLKHFPASKDTIYRNLYRDGSPPNPIKRKMDTKGKKVRKVAIINSYNEISSDHISDKATEPMITSPTEHKYTESEPIDNLEVVSSLPSEEFVSILISDPASTNLISEKIKLEQISGSPDNRSKLDKSNTPKEIDNQEISNKSSKGQDNTIPTMASIITLQGTKNTTFSNFTIISTGSTNADSLLQLEDEEITSDLIAKLDRVNKPTASTSNNYETSATDKQNLKEIKYAEADADEEISSYEMKTVEEYIFQRQEPDDSISLEQQQAKFSPEKKELDNLPTSSRANRYLYRVRYKDENSKDASPNESVTKEGPSDDTSSNKMKIMSTDSKTTDDPKEKNENTTSGNERKNMKQSKKKDD</sequence>
<keyword evidence="1" id="KW-1071">Ligand-gated ion channel</keyword>
<dbReference type="EMBL" id="CAVLGL010000148">
    <property type="protein sequence ID" value="CAK1603592.1"/>
    <property type="molecule type" value="Genomic_DNA"/>
</dbReference>
<dbReference type="CDD" id="cd00038">
    <property type="entry name" value="CAP_ED"/>
    <property type="match status" value="1"/>
</dbReference>
<dbReference type="Gene3D" id="2.60.120.10">
    <property type="entry name" value="Jelly Rolls"/>
    <property type="match status" value="1"/>
</dbReference>
<dbReference type="InterPro" id="IPR014710">
    <property type="entry name" value="RmlC-like_jellyroll"/>
</dbReference>
<dbReference type="SMART" id="SM00100">
    <property type="entry name" value="cNMP"/>
    <property type="match status" value="1"/>
</dbReference>
<feature type="compositionally biased region" description="Polar residues" evidence="2">
    <location>
        <begin position="524"/>
        <end position="538"/>
    </location>
</feature>
<comment type="caution">
    <text evidence="5">The sequence shown here is derived from an EMBL/GenBank/DDBJ whole genome shotgun (WGS) entry which is preliminary data.</text>
</comment>
<proteinExistence type="predicted"/>
<feature type="domain" description="Cyclic nucleotide-binding" evidence="4">
    <location>
        <begin position="112"/>
        <end position="229"/>
    </location>
</feature>
<keyword evidence="1" id="KW-0406">Ion transport</keyword>
<gene>
    <name evidence="5" type="ORF">PARMNEM_LOCUS21936</name>
</gene>
<keyword evidence="3" id="KW-1133">Transmembrane helix</keyword>
<evidence type="ECO:0000256" key="1">
    <source>
        <dbReference type="ARBA" id="ARBA00023286"/>
    </source>
</evidence>
<evidence type="ECO:0000313" key="6">
    <source>
        <dbReference type="Proteomes" id="UP001314205"/>
    </source>
</evidence>
<dbReference type="GO" id="GO:0005221">
    <property type="term" value="F:intracellularly cyclic nucleotide-activated monoatomic cation channel activity"/>
    <property type="evidence" value="ECO:0007669"/>
    <property type="project" value="InterPro"/>
</dbReference>
<dbReference type="SUPFAM" id="SSF51206">
    <property type="entry name" value="cAMP-binding domain-like"/>
    <property type="match status" value="1"/>
</dbReference>